<evidence type="ECO:0000313" key="5">
    <source>
        <dbReference type="EMBL" id="VDD81772.1"/>
    </source>
</evidence>
<dbReference type="GO" id="GO:0016491">
    <property type="term" value="F:oxidoreductase activity"/>
    <property type="evidence" value="ECO:0007669"/>
    <property type="project" value="InterPro"/>
</dbReference>
<dbReference type="PROSITE" id="PS00798">
    <property type="entry name" value="ALDOKETO_REDUCTASE_1"/>
    <property type="match status" value="1"/>
</dbReference>
<proteinExistence type="predicted"/>
<dbReference type="InterPro" id="IPR018170">
    <property type="entry name" value="Aldo/ket_reductase_CS"/>
</dbReference>
<reference evidence="5 6" key="1">
    <citation type="submission" date="2018-10" db="EMBL/GenBank/DDBJ databases">
        <authorList>
            <consortium name="Pathogen Informatics"/>
        </authorList>
    </citation>
    <scope>NUCLEOTIDE SEQUENCE [LARGE SCALE GENOMIC DNA]</scope>
</reference>
<dbReference type="EMBL" id="UXSR01005406">
    <property type="protein sequence ID" value="VDD81772.1"/>
    <property type="molecule type" value="Genomic_DNA"/>
</dbReference>
<dbReference type="STRING" id="53468.A0A0R3UJR9"/>
<dbReference type="InterPro" id="IPR023210">
    <property type="entry name" value="NADP_OxRdtase_dom"/>
</dbReference>
<keyword evidence="6" id="KW-1185">Reference proteome</keyword>
<dbReference type="PANTHER" id="PTHR11732">
    <property type="entry name" value="ALDO/KETO REDUCTASE"/>
    <property type="match status" value="1"/>
</dbReference>
<protein>
    <recommendedName>
        <fullName evidence="4">NADP-dependent oxidoreductase domain-containing protein</fullName>
    </recommendedName>
</protein>
<dbReference type="PROSITE" id="PS00062">
    <property type="entry name" value="ALDOKETO_REDUCTASE_2"/>
    <property type="match status" value="1"/>
</dbReference>
<dbReference type="Proteomes" id="UP000267029">
    <property type="component" value="Unassembled WGS sequence"/>
</dbReference>
<evidence type="ECO:0000256" key="1">
    <source>
        <dbReference type="PIRSR" id="PIRSR000097-1"/>
    </source>
</evidence>
<evidence type="ECO:0000256" key="3">
    <source>
        <dbReference type="PIRSR" id="PIRSR000097-3"/>
    </source>
</evidence>
<sequence length="309" mass="34583">MSANIPLVKMPSGHSIPVIGLGTFKTTDREVVKTSISAALDAGYRHIDTAHIYQNEADIGEALKVKFAEGGIKREDVFITTKVVMLWGTEHHPMDVRPACGESLRKLQLSYVDLYYVHWPVHLLRQGESRGPFTLEDTWREMEKLVDAGLVRSIGISNFNKAQIDRIMAIARIKPAMLQIESSVVFLNEKLIKYAQLIGLPVTAYAPFGSPGTSPDYANPLELPCVLDIAKAHGKSPAQVLVRHALQRQLVVIPKSTSPKRILENIKVFDFELSPVEMEALNNAEPNQCRRFGLRAWSKLPEYPFDDEL</sequence>
<feature type="binding site" evidence="2">
    <location>
        <position position="118"/>
    </location>
    <ligand>
        <name>substrate</name>
    </ligand>
</feature>
<dbReference type="PRINTS" id="PR00069">
    <property type="entry name" value="ALDKETRDTASE"/>
</dbReference>
<dbReference type="Gene3D" id="3.20.20.100">
    <property type="entry name" value="NADP-dependent oxidoreductase domain"/>
    <property type="match status" value="1"/>
</dbReference>
<dbReference type="FunFam" id="3.20.20.100:FF:000029">
    <property type="entry name" value="Aldo-keto reductase"/>
    <property type="match status" value="1"/>
</dbReference>
<dbReference type="PROSITE" id="PS00063">
    <property type="entry name" value="ALDOKETO_REDUCTASE_3"/>
    <property type="match status" value="1"/>
</dbReference>
<name>A0A0R3UJR9_MESCO</name>
<gene>
    <name evidence="5" type="ORF">MCOS_LOCUS7775</name>
</gene>
<dbReference type="SUPFAM" id="SSF51430">
    <property type="entry name" value="NAD(P)-linked oxidoreductase"/>
    <property type="match status" value="1"/>
</dbReference>
<evidence type="ECO:0000313" key="6">
    <source>
        <dbReference type="Proteomes" id="UP000267029"/>
    </source>
</evidence>
<evidence type="ECO:0000256" key="2">
    <source>
        <dbReference type="PIRSR" id="PIRSR000097-2"/>
    </source>
</evidence>
<evidence type="ECO:0000259" key="4">
    <source>
        <dbReference type="Pfam" id="PF00248"/>
    </source>
</evidence>
<feature type="domain" description="NADP-dependent oxidoreductase" evidence="4">
    <location>
        <begin position="19"/>
        <end position="283"/>
    </location>
</feature>
<organism evidence="5 6">
    <name type="scientific">Mesocestoides corti</name>
    <name type="common">Flatworm</name>
    <dbReference type="NCBI Taxonomy" id="53468"/>
    <lineage>
        <taxon>Eukaryota</taxon>
        <taxon>Metazoa</taxon>
        <taxon>Spiralia</taxon>
        <taxon>Lophotrochozoa</taxon>
        <taxon>Platyhelminthes</taxon>
        <taxon>Cestoda</taxon>
        <taxon>Eucestoda</taxon>
        <taxon>Cyclophyllidea</taxon>
        <taxon>Mesocestoididae</taxon>
        <taxon>Mesocestoides</taxon>
    </lineage>
</organism>
<dbReference type="InterPro" id="IPR020471">
    <property type="entry name" value="AKR"/>
</dbReference>
<dbReference type="Pfam" id="PF00248">
    <property type="entry name" value="Aldo_ket_red"/>
    <property type="match status" value="1"/>
</dbReference>
<dbReference type="PIRSF" id="PIRSF000097">
    <property type="entry name" value="AKR"/>
    <property type="match status" value="1"/>
</dbReference>
<dbReference type="InterPro" id="IPR036812">
    <property type="entry name" value="NAD(P)_OxRdtase_dom_sf"/>
</dbReference>
<feature type="active site" description="Proton donor" evidence="1">
    <location>
        <position position="53"/>
    </location>
</feature>
<dbReference type="OrthoDB" id="416253at2759"/>
<accession>A0A0R3UJR9</accession>
<feature type="site" description="Lowers pKa of active site Tyr" evidence="3">
    <location>
        <position position="82"/>
    </location>
</feature>
<dbReference type="AlphaFoldDB" id="A0A0R3UJR9"/>